<dbReference type="HOGENOM" id="CLU_699252_0_0_1"/>
<feature type="domain" description="AB hydrolase-1" evidence="1">
    <location>
        <begin position="89"/>
        <end position="303"/>
    </location>
</feature>
<dbReference type="KEGG" id="tet:TTHERM_00516360"/>
<dbReference type="Pfam" id="PF00561">
    <property type="entry name" value="Abhydrolase_1"/>
    <property type="match status" value="1"/>
</dbReference>
<dbReference type="RefSeq" id="XP_001015247.1">
    <property type="nucleotide sequence ID" value="XM_001015247.1"/>
</dbReference>
<dbReference type="InterPro" id="IPR029058">
    <property type="entry name" value="AB_hydrolase_fold"/>
</dbReference>
<dbReference type="OrthoDB" id="324878at2759"/>
<organism evidence="2 3">
    <name type="scientific">Tetrahymena thermophila (strain SB210)</name>
    <dbReference type="NCBI Taxonomy" id="312017"/>
    <lineage>
        <taxon>Eukaryota</taxon>
        <taxon>Sar</taxon>
        <taxon>Alveolata</taxon>
        <taxon>Ciliophora</taxon>
        <taxon>Intramacronucleata</taxon>
        <taxon>Oligohymenophorea</taxon>
        <taxon>Hymenostomatida</taxon>
        <taxon>Tetrahymenina</taxon>
        <taxon>Tetrahymenidae</taxon>
        <taxon>Tetrahymena</taxon>
    </lineage>
</organism>
<dbReference type="PANTHER" id="PTHR47533">
    <property type="entry name" value="PROTEIN CBG21859"/>
    <property type="match status" value="1"/>
</dbReference>
<evidence type="ECO:0000259" key="1">
    <source>
        <dbReference type="Pfam" id="PF00561"/>
    </source>
</evidence>
<proteinExistence type="predicted"/>
<evidence type="ECO:0000313" key="2">
    <source>
        <dbReference type="EMBL" id="EAR95002.1"/>
    </source>
</evidence>
<dbReference type="ESTHER" id="tetts-q23em7">
    <property type="family name" value="AlphaBeta_hydrolase"/>
</dbReference>
<dbReference type="AlphaFoldDB" id="I7LUN0"/>
<keyword evidence="2" id="KW-0378">Hydrolase</keyword>
<dbReference type="Proteomes" id="UP000009168">
    <property type="component" value="Unassembled WGS sequence"/>
</dbReference>
<dbReference type="InParanoid" id="I7LUN0"/>
<dbReference type="SUPFAM" id="SSF53474">
    <property type="entry name" value="alpha/beta-Hydrolases"/>
    <property type="match status" value="1"/>
</dbReference>
<name>I7LUN0_TETTS</name>
<dbReference type="EMBL" id="GG662708">
    <property type="protein sequence ID" value="EAR95002.1"/>
    <property type="molecule type" value="Genomic_DNA"/>
</dbReference>
<gene>
    <name evidence="2" type="ORF">TTHERM_00516360</name>
</gene>
<keyword evidence="3" id="KW-1185">Reference proteome</keyword>
<reference evidence="3" key="1">
    <citation type="journal article" date="2006" name="PLoS Biol.">
        <title>Macronuclear genome sequence of the ciliate Tetrahymena thermophila, a model eukaryote.</title>
        <authorList>
            <person name="Eisen J.A."/>
            <person name="Coyne R.S."/>
            <person name="Wu M."/>
            <person name="Wu D."/>
            <person name="Thiagarajan M."/>
            <person name="Wortman J.R."/>
            <person name="Badger J.H."/>
            <person name="Ren Q."/>
            <person name="Amedeo P."/>
            <person name="Jones K.M."/>
            <person name="Tallon L.J."/>
            <person name="Delcher A.L."/>
            <person name="Salzberg S.L."/>
            <person name="Silva J.C."/>
            <person name="Haas B.J."/>
            <person name="Majoros W.H."/>
            <person name="Farzad M."/>
            <person name="Carlton J.M."/>
            <person name="Smith R.K. Jr."/>
            <person name="Garg J."/>
            <person name="Pearlman R.E."/>
            <person name="Karrer K.M."/>
            <person name="Sun L."/>
            <person name="Manning G."/>
            <person name="Elde N.C."/>
            <person name="Turkewitz A.P."/>
            <person name="Asai D.J."/>
            <person name="Wilkes D.E."/>
            <person name="Wang Y."/>
            <person name="Cai H."/>
            <person name="Collins K."/>
            <person name="Stewart B.A."/>
            <person name="Lee S.R."/>
            <person name="Wilamowska K."/>
            <person name="Weinberg Z."/>
            <person name="Ruzzo W.L."/>
            <person name="Wloga D."/>
            <person name="Gaertig J."/>
            <person name="Frankel J."/>
            <person name="Tsao C.-C."/>
            <person name="Gorovsky M.A."/>
            <person name="Keeling P.J."/>
            <person name="Waller R.F."/>
            <person name="Patron N.J."/>
            <person name="Cherry J.M."/>
            <person name="Stover N.A."/>
            <person name="Krieger C.J."/>
            <person name="del Toro C."/>
            <person name="Ryder H.F."/>
            <person name="Williamson S.C."/>
            <person name="Barbeau R.A."/>
            <person name="Hamilton E.P."/>
            <person name="Orias E."/>
        </authorList>
    </citation>
    <scope>NUCLEOTIDE SEQUENCE [LARGE SCALE GENOMIC DNA]</scope>
    <source>
        <strain evidence="3">SB210</strain>
    </source>
</reference>
<dbReference type="GeneID" id="7842910"/>
<accession>I7LUN0</accession>
<dbReference type="Gene3D" id="3.40.50.1820">
    <property type="entry name" value="alpha/beta hydrolase"/>
    <property type="match status" value="1"/>
</dbReference>
<dbReference type="InterPro" id="IPR000073">
    <property type="entry name" value="AB_hydrolase_1"/>
</dbReference>
<protein>
    <submittedName>
        <fullName evidence="2">Alpha/beta fold hydrolase</fullName>
    </submittedName>
</protein>
<dbReference type="GO" id="GO:0016787">
    <property type="term" value="F:hydrolase activity"/>
    <property type="evidence" value="ECO:0007669"/>
    <property type="project" value="UniProtKB-KW"/>
</dbReference>
<sequence length="395" mass="46491">MKVAIPKNYIHGRDNRSQEQIQIEGKQISQICSLNEQLFKPLVEQESQKQIQKFKNNDLEMKLSGGRYLYYTDRTSFLSEEDKSNSKLPIILTVHGIPGTLQDFLSMQQNLQSRLSCRWINFSVPGLDGKDERRGTYQGYLEDTSLLIKDFLDELKIDKVILIMHSAGGLYGKYFMYQYPDRVRASVQAASIGIEMWAPLLQENLFFKQFGIDVLKITREEVDTQQFRDQFTRQMEQLVKSFENKQDKNNNLWKAIPIYQHLMLLKAQLLKGGFDQFFANIKNIDKRIPRFFAFSQKDSLLEERHIQQEIYHSILSQQSFDFRLKEDSNFDQIFKLRDKQNLLNNFIFSYHDAGHGVQHVKAFDISIKLMIFIKLLDHMQTFKKTENNTLLKPNL</sequence>
<evidence type="ECO:0000313" key="3">
    <source>
        <dbReference type="Proteomes" id="UP000009168"/>
    </source>
</evidence>
<dbReference type="PANTHER" id="PTHR47533:SF4">
    <property type="entry name" value="AB HYDROLASE-1 DOMAIN-CONTAINING PROTEIN"/>
    <property type="match status" value="1"/>
</dbReference>